<dbReference type="InterPro" id="IPR000944">
    <property type="entry name" value="Tscrpt_reg_Rrf2"/>
</dbReference>
<dbReference type="Gene3D" id="1.10.10.10">
    <property type="entry name" value="Winged helix-like DNA-binding domain superfamily/Winged helix DNA-binding domain"/>
    <property type="match status" value="1"/>
</dbReference>
<reference evidence="2" key="2">
    <citation type="submission" date="2012-03" db="EMBL/GenBank/DDBJ databases">
        <title>The complete genome sequence of the pioneer microbe on fresh volcanic deposit, Leptospirillum ferrooxidans strain C2-3.</title>
        <authorList>
            <person name="Fujimura R."/>
            <person name="Sato Y."/>
            <person name="Nishizawa T."/>
            <person name="Nanba K."/>
            <person name="Oshima K."/>
            <person name="Hattori M."/>
            <person name="Kamijo T."/>
            <person name="Ohta H."/>
        </authorList>
    </citation>
    <scope>NUCLEOTIDE SEQUENCE [LARGE SCALE GENOMIC DNA]</scope>
    <source>
        <strain evidence="2">C2-3</strain>
    </source>
</reference>
<organism evidence="1 2">
    <name type="scientific">Leptospirillum ferrooxidans (strain C2-3)</name>
    <dbReference type="NCBI Taxonomy" id="1162668"/>
    <lineage>
        <taxon>Bacteria</taxon>
        <taxon>Pseudomonadati</taxon>
        <taxon>Nitrospirota</taxon>
        <taxon>Nitrospiria</taxon>
        <taxon>Nitrospirales</taxon>
        <taxon>Nitrospiraceae</taxon>
        <taxon>Leptospirillum</taxon>
    </lineage>
</organism>
<dbReference type="PATRIC" id="fig|1162668.3.peg.1123"/>
<dbReference type="PANTHER" id="PTHR33221:SF15">
    <property type="entry name" value="HTH-TYPE TRANSCRIPTIONAL REGULATOR YWGB-RELATED"/>
    <property type="match status" value="1"/>
</dbReference>
<dbReference type="PANTHER" id="PTHR33221">
    <property type="entry name" value="WINGED HELIX-TURN-HELIX TRANSCRIPTIONAL REGULATOR, RRF2 FAMILY"/>
    <property type="match status" value="1"/>
</dbReference>
<protein>
    <submittedName>
        <fullName evidence="1">Putative transcriptional regulator, BadM/Rrf2 family</fullName>
    </submittedName>
</protein>
<sequence length="147" mass="15876">MIQSSRFAVATHIMVGLGYIPKQPPRADLLEGQWISSELLASSVKTNPVVVRRLLVDLKKAGLVISRQGRAGGVSLSRAPESITLLDILEAVDQGEVFAFNPNPPNTDCPVSINMHRLIAPVFQSVTNSLKKTLEQIPLSALIEGIP</sequence>
<evidence type="ECO:0000313" key="2">
    <source>
        <dbReference type="Proteomes" id="UP000007382"/>
    </source>
</evidence>
<dbReference type="RefSeq" id="WP_014449169.1">
    <property type="nucleotide sequence ID" value="NC_017094.1"/>
</dbReference>
<dbReference type="InterPro" id="IPR036388">
    <property type="entry name" value="WH-like_DNA-bd_sf"/>
</dbReference>
<keyword evidence="2" id="KW-1185">Reference proteome</keyword>
<proteinExistence type="predicted"/>
<reference evidence="1 2" key="1">
    <citation type="journal article" date="2012" name="J. Bacteriol.">
        <title>Complete Genome Sequence of Leptospirillum ferrooxidans Strain C2-3, Isolated from a Fresh Volcanic Ash Deposit on the Island of Miyake, Japan.</title>
        <authorList>
            <person name="Fujimura R."/>
            <person name="Sato Y."/>
            <person name="Nishizawa T."/>
            <person name="Oshima K."/>
            <person name="Kim S.-W."/>
            <person name="Hattori M."/>
            <person name="Kamijo T."/>
            <person name="Ohta H."/>
        </authorList>
    </citation>
    <scope>NUCLEOTIDE SEQUENCE [LARGE SCALE GENOMIC DNA]</scope>
    <source>
        <strain evidence="1 2">C2-3</strain>
    </source>
</reference>
<dbReference type="HOGENOM" id="CLU_107144_4_0_0"/>
<dbReference type="PROSITE" id="PS51197">
    <property type="entry name" value="HTH_RRF2_2"/>
    <property type="match status" value="1"/>
</dbReference>
<dbReference type="KEGG" id="lfc:LFE_0974"/>
<dbReference type="OrthoDB" id="9800506at2"/>
<dbReference type="SUPFAM" id="SSF46785">
    <property type="entry name" value="Winged helix' DNA-binding domain"/>
    <property type="match status" value="1"/>
</dbReference>
<dbReference type="EMBL" id="AP012342">
    <property type="protein sequence ID" value="BAM06678.1"/>
    <property type="molecule type" value="Genomic_DNA"/>
</dbReference>
<accession>I0IN29</accession>
<gene>
    <name evidence="1" type="ordered locus">LFE_0974</name>
</gene>
<dbReference type="PROSITE" id="PS01332">
    <property type="entry name" value="HTH_RRF2_1"/>
    <property type="match status" value="1"/>
</dbReference>
<dbReference type="InterPro" id="IPR030489">
    <property type="entry name" value="TR_Rrf2-type_CS"/>
</dbReference>
<dbReference type="GO" id="GO:0003700">
    <property type="term" value="F:DNA-binding transcription factor activity"/>
    <property type="evidence" value="ECO:0007669"/>
    <property type="project" value="TreeGrafter"/>
</dbReference>
<dbReference type="eggNOG" id="COG1959">
    <property type="taxonomic scope" value="Bacteria"/>
</dbReference>
<dbReference type="InterPro" id="IPR036390">
    <property type="entry name" value="WH_DNA-bd_sf"/>
</dbReference>
<evidence type="ECO:0000313" key="1">
    <source>
        <dbReference type="EMBL" id="BAM06678.1"/>
    </source>
</evidence>
<dbReference type="GO" id="GO:0005829">
    <property type="term" value="C:cytosol"/>
    <property type="evidence" value="ECO:0007669"/>
    <property type="project" value="TreeGrafter"/>
</dbReference>
<dbReference type="AlphaFoldDB" id="I0IN29"/>
<dbReference type="STRING" id="1162668.LFE_0974"/>
<dbReference type="Proteomes" id="UP000007382">
    <property type="component" value="Chromosome"/>
</dbReference>
<dbReference type="Pfam" id="PF02082">
    <property type="entry name" value="Rrf2"/>
    <property type="match status" value="1"/>
</dbReference>
<name>I0IN29_LEPFC</name>